<keyword evidence="3" id="KW-1185">Reference proteome</keyword>
<dbReference type="Proteomes" id="UP000637578">
    <property type="component" value="Unassembled WGS sequence"/>
</dbReference>
<dbReference type="Pfam" id="PF05147">
    <property type="entry name" value="LANC_like"/>
    <property type="match status" value="1"/>
</dbReference>
<dbReference type="SMART" id="SM01260">
    <property type="entry name" value="LANC_like"/>
    <property type="match status" value="1"/>
</dbReference>
<dbReference type="Gene3D" id="1.50.10.20">
    <property type="match status" value="1"/>
</dbReference>
<proteinExistence type="predicted"/>
<dbReference type="PRINTS" id="PR01955">
    <property type="entry name" value="LANCFRANKIA"/>
</dbReference>
<evidence type="ECO:0000313" key="2">
    <source>
        <dbReference type="EMBL" id="GGM72001.1"/>
    </source>
</evidence>
<protein>
    <recommendedName>
        <fullName evidence="4">Lanthionine synthetase</fullName>
    </recommendedName>
</protein>
<dbReference type="GO" id="GO:0031179">
    <property type="term" value="P:peptide modification"/>
    <property type="evidence" value="ECO:0007669"/>
    <property type="project" value="InterPro"/>
</dbReference>
<evidence type="ECO:0008006" key="4">
    <source>
        <dbReference type="Google" id="ProtNLM"/>
    </source>
</evidence>
<reference evidence="2" key="1">
    <citation type="journal article" date="2014" name="Int. J. Syst. Evol. Microbiol.">
        <title>Complete genome sequence of Corynebacterium casei LMG S-19264T (=DSM 44701T), isolated from a smear-ripened cheese.</title>
        <authorList>
            <consortium name="US DOE Joint Genome Institute (JGI-PGF)"/>
            <person name="Walter F."/>
            <person name="Albersmeier A."/>
            <person name="Kalinowski J."/>
            <person name="Ruckert C."/>
        </authorList>
    </citation>
    <scope>NUCLEOTIDE SEQUENCE</scope>
    <source>
        <strain evidence="2">CGMCC 4.5737</strain>
    </source>
</reference>
<dbReference type="InterPro" id="IPR007822">
    <property type="entry name" value="LANC-like"/>
</dbReference>
<feature type="binding site" evidence="1">
    <location>
        <position position="349"/>
    </location>
    <ligand>
        <name>Zn(2+)</name>
        <dbReference type="ChEBI" id="CHEBI:29105"/>
    </ligand>
</feature>
<name>A0A8J3CGE9_9PSEU</name>
<dbReference type="SUPFAM" id="SSF158745">
    <property type="entry name" value="LanC-like"/>
    <property type="match status" value="1"/>
</dbReference>
<dbReference type="CDD" id="cd04793">
    <property type="entry name" value="LanC"/>
    <property type="match status" value="1"/>
</dbReference>
<dbReference type="AlphaFoldDB" id="A0A8J3CGE9"/>
<gene>
    <name evidence="2" type="ORF">GCM10012275_48160</name>
</gene>
<keyword evidence="1" id="KW-0479">Metal-binding</keyword>
<dbReference type="PRINTS" id="PR01950">
    <property type="entry name" value="LANCSUPER"/>
</dbReference>
<dbReference type="InterPro" id="IPR033889">
    <property type="entry name" value="LanC"/>
</dbReference>
<keyword evidence="1" id="KW-0862">Zinc</keyword>
<feature type="binding site" evidence="1">
    <location>
        <position position="350"/>
    </location>
    <ligand>
        <name>Zn(2+)</name>
        <dbReference type="ChEBI" id="CHEBI:29105"/>
    </ligand>
</feature>
<comment type="caution">
    <text evidence="2">The sequence shown here is derived from an EMBL/GenBank/DDBJ whole genome shotgun (WGS) entry which is preliminary data.</text>
</comment>
<organism evidence="2 3">
    <name type="scientific">Longimycelium tulufanense</name>
    <dbReference type="NCBI Taxonomy" id="907463"/>
    <lineage>
        <taxon>Bacteria</taxon>
        <taxon>Bacillati</taxon>
        <taxon>Actinomycetota</taxon>
        <taxon>Actinomycetes</taxon>
        <taxon>Pseudonocardiales</taxon>
        <taxon>Pseudonocardiaceae</taxon>
        <taxon>Longimycelium</taxon>
    </lineage>
</organism>
<reference evidence="2" key="2">
    <citation type="submission" date="2020-09" db="EMBL/GenBank/DDBJ databases">
        <authorList>
            <person name="Sun Q."/>
            <person name="Zhou Y."/>
        </authorList>
    </citation>
    <scope>NUCLEOTIDE SEQUENCE</scope>
    <source>
        <strain evidence="2">CGMCC 4.5737</strain>
    </source>
</reference>
<accession>A0A8J3CGE9</accession>
<evidence type="ECO:0000256" key="1">
    <source>
        <dbReference type="PIRSR" id="PIRSR607822-1"/>
    </source>
</evidence>
<evidence type="ECO:0000313" key="3">
    <source>
        <dbReference type="Proteomes" id="UP000637578"/>
    </source>
</evidence>
<dbReference type="EMBL" id="BMMK01000027">
    <property type="protein sequence ID" value="GGM72001.1"/>
    <property type="molecule type" value="Genomic_DNA"/>
</dbReference>
<feature type="binding site" evidence="1">
    <location>
        <position position="300"/>
    </location>
    <ligand>
        <name>Zn(2+)</name>
        <dbReference type="ChEBI" id="CHEBI:29105"/>
    </ligand>
</feature>
<dbReference type="GO" id="GO:0046872">
    <property type="term" value="F:metal ion binding"/>
    <property type="evidence" value="ECO:0007669"/>
    <property type="project" value="UniProtKB-KW"/>
</dbReference>
<sequence>MRHRKTAESVALEVADRLRDPAAVVATSVRSPTAPSSNITASAWDPLALGNGHVGISLLFAHLGQRHGRPDPATHHHLSAAVVELERKEHGGGGSLFRGAPAVAFAAAAAAQDPGHYRRLLSTLDDMVAARANQLVRIEEERVNLARAGTSPRGYDAISGLAGLGRYTLGRGDSLLSCTRSILRCLVRLTDPVTVKGRPVPGWWIAEKPPPSHGTPFNQGYFDLGIAHGIAGPLALLALAARHGVSVPGQRDAIERIAQWLLDWQLTDDYGPSWPTTVSLEEECQDQPPPVLRTRGTAWCYGAPGIARALQVAGHVMGRPEWERSAVAATNATLSRERDRAMLHDAGLCHGWSGLLQCVIRIADHADDPLLRSRIPELVDHVVDHFDPATEFGFRAYSPLPQPGWYLDDAGYLEGAAGIALALLTAADLDRPADSRKAMPWDAALLIT</sequence>